<dbReference type="GO" id="GO:0006742">
    <property type="term" value="P:NADP+ catabolic process"/>
    <property type="evidence" value="ECO:0007669"/>
    <property type="project" value="TreeGrafter"/>
</dbReference>
<evidence type="ECO:0000313" key="12">
    <source>
        <dbReference type="Proteomes" id="UP000241074"/>
    </source>
</evidence>
<comment type="cofactor">
    <cofactor evidence="2">
        <name>Zn(2+)</name>
        <dbReference type="ChEBI" id="CHEBI:29105"/>
    </cofactor>
</comment>
<dbReference type="InterPro" id="IPR050241">
    <property type="entry name" value="NAD-cap_RNA_hydrolase_NudC"/>
</dbReference>
<evidence type="ECO:0000256" key="5">
    <source>
        <dbReference type="ARBA" id="ARBA00022723"/>
    </source>
</evidence>
<dbReference type="OrthoDB" id="9791656at2"/>
<dbReference type="EMBL" id="CP027860">
    <property type="protein sequence ID" value="AVP99624.1"/>
    <property type="molecule type" value="Genomic_DNA"/>
</dbReference>
<dbReference type="InterPro" id="IPR049734">
    <property type="entry name" value="NudC-like_C"/>
</dbReference>
<dbReference type="Gene3D" id="3.90.79.20">
    <property type="match status" value="1"/>
</dbReference>
<dbReference type="PANTHER" id="PTHR42904">
    <property type="entry name" value="NUDIX HYDROLASE, NUDC SUBFAMILY"/>
    <property type="match status" value="1"/>
</dbReference>
<protein>
    <recommendedName>
        <fullName evidence="4">NAD(+) diphosphatase</fullName>
        <ecNumber evidence="4">3.6.1.22</ecNumber>
    </recommendedName>
</protein>
<dbReference type="InterPro" id="IPR015797">
    <property type="entry name" value="NUDIX_hydrolase-like_dom_sf"/>
</dbReference>
<keyword evidence="6" id="KW-0378">Hydrolase</keyword>
<evidence type="ECO:0000313" key="11">
    <source>
        <dbReference type="EMBL" id="AVP99624.1"/>
    </source>
</evidence>
<keyword evidence="7" id="KW-0460">Magnesium</keyword>
<dbReference type="EC" id="3.6.1.22" evidence="4"/>
<evidence type="ECO:0000256" key="4">
    <source>
        <dbReference type="ARBA" id="ARBA00012381"/>
    </source>
</evidence>
<dbReference type="GO" id="GO:0035529">
    <property type="term" value="F:NADH pyrophosphatase activity"/>
    <property type="evidence" value="ECO:0007669"/>
    <property type="project" value="TreeGrafter"/>
</dbReference>
<dbReference type="KEGG" id="xba:C7S18_21675"/>
<dbReference type="PANTHER" id="PTHR42904:SF6">
    <property type="entry name" value="NAD-CAPPED RNA HYDROLASE NUDT12"/>
    <property type="match status" value="1"/>
</dbReference>
<dbReference type="InterPro" id="IPR000086">
    <property type="entry name" value="NUDIX_hydrolase_dom"/>
</dbReference>
<dbReference type="CDD" id="cd03429">
    <property type="entry name" value="NUDIX_NADH_pyrophosphatase_Nudt13"/>
    <property type="match status" value="1"/>
</dbReference>
<dbReference type="Pfam" id="PF09296">
    <property type="entry name" value="NUDIX-like"/>
    <property type="match status" value="1"/>
</dbReference>
<comment type="catalytic activity">
    <reaction evidence="9">
        <text>a 5'-end NAD(+)-phospho-ribonucleoside in mRNA + H2O = a 5'-end phospho-adenosine-phospho-ribonucleoside in mRNA + beta-nicotinamide D-ribonucleotide + 2 H(+)</text>
        <dbReference type="Rhea" id="RHEA:60876"/>
        <dbReference type="Rhea" id="RHEA-COMP:15698"/>
        <dbReference type="Rhea" id="RHEA-COMP:15719"/>
        <dbReference type="ChEBI" id="CHEBI:14649"/>
        <dbReference type="ChEBI" id="CHEBI:15377"/>
        <dbReference type="ChEBI" id="CHEBI:15378"/>
        <dbReference type="ChEBI" id="CHEBI:144029"/>
        <dbReference type="ChEBI" id="CHEBI:144051"/>
    </reaction>
    <physiologicalReaction direction="left-to-right" evidence="9">
        <dbReference type="Rhea" id="RHEA:60877"/>
    </physiologicalReaction>
</comment>
<feature type="domain" description="Nudix hydrolase" evidence="10">
    <location>
        <begin position="166"/>
        <end position="288"/>
    </location>
</feature>
<evidence type="ECO:0000259" key="10">
    <source>
        <dbReference type="PROSITE" id="PS51462"/>
    </source>
</evidence>
<reference evidence="11 12" key="2">
    <citation type="submission" date="2018-03" db="EMBL/GenBank/DDBJ databases">
        <authorList>
            <person name="Keele B.F."/>
        </authorList>
    </citation>
    <scope>NUCLEOTIDE SEQUENCE [LARGE SCALE GENOMIC DNA]</scope>
    <source>
        <strain evidence="11 12">D13</strain>
    </source>
</reference>
<dbReference type="InterPro" id="IPR015375">
    <property type="entry name" value="NADH_PPase-like_N"/>
</dbReference>
<evidence type="ECO:0000256" key="6">
    <source>
        <dbReference type="ARBA" id="ARBA00022801"/>
    </source>
</evidence>
<dbReference type="NCBIfam" id="NF001299">
    <property type="entry name" value="PRK00241.1"/>
    <property type="match status" value="1"/>
</dbReference>
<comment type="similarity">
    <text evidence="3">Belongs to the Nudix hydrolase family. NudC subfamily.</text>
</comment>
<dbReference type="PROSITE" id="PS51462">
    <property type="entry name" value="NUDIX"/>
    <property type="match status" value="1"/>
</dbReference>
<reference evidence="11 12" key="1">
    <citation type="submission" date="2018-03" db="EMBL/GenBank/DDBJ databases">
        <title>Ahniella affigens gen. nov., sp. nov., a gammaproteobacterium isolated from sandy soil near a stream.</title>
        <authorList>
            <person name="Ko Y."/>
            <person name="Kim J.-H."/>
        </authorList>
    </citation>
    <scope>NUCLEOTIDE SEQUENCE [LARGE SCALE GENOMIC DNA]</scope>
    <source>
        <strain evidence="11 12">D13</strain>
    </source>
</reference>
<gene>
    <name evidence="11" type="ORF">C7S18_21675</name>
</gene>
<dbReference type="InterPro" id="IPR020084">
    <property type="entry name" value="NUDIX_hydrolase_CS"/>
</dbReference>
<evidence type="ECO:0000256" key="1">
    <source>
        <dbReference type="ARBA" id="ARBA00001946"/>
    </source>
</evidence>
<name>A0A2P1PXU0_9GAMM</name>
<dbReference type="RefSeq" id="WP_106893541.1">
    <property type="nucleotide sequence ID" value="NZ_CP027860.1"/>
</dbReference>
<accession>A0A2P1PXU0</accession>
<keyword evidence="12" id="KW-1185">Reference proteome</keyword>
<keyword evidence="8" id="KW-0520">NAD</keyword>
<evidence type="ECO:0000256" key="2">
    <source>
        <dbReference type="ARBA" id="ARBA00001947"/>
    </source>
</evidence>
<dbReference type="GO" id="GO:0019677">
    <property type="term" value="P:NAD+ catabolic process"/>
    <property type="evidence" value="ECO:0007669"/>
    <property type="project" value="TreeGrafter"/>
</dbReference>
<proteinExistence type="inferred from homology"/>
<dbReference type="Proteomes" id="UP000241074">
    <property type="component" value="Chromosome"/>
</dbReference>
<comment type="cofactor">
    <cofactor evidence="1">
        <name>Mg(2+)</name>
        <dbReference type="ChEBI" id="CHEBI:18420"/>
    </cofactor>
</comment>
<evidence type="ECO:0000256" key="8">
    <source>
        <dbReference type="ARBA" id="ARBA00023027"/>
    </source>
</evidence>
<evidence type="ECO:0000256" key="3">
    <source>
        <dbReference type="ARBA" id="ARBA00009595"/>
    </source>
</evidence>
<keyword evidence="5" id="KW-0479">Metal-binding</keyword>
<organism evidence="11 12">
    <name type="scientific">Ahniella affigens</name>
    <dbReference type="NCBI Taxonomy" id="2021234"/>
    <lineage>
        <taxon>Bacteria</taxon>
        <taxon>Pseudomonadati</taxon>
        <taxon>Pseudomonadota</taxon>
        <taxon>Gammaproteobacteria</taxon>
        <taxon>Lysobacterales</taxon>
        <taxon>Rhodanobacteraceae</taxon>
        <taxon>Ahniella</taxon>
    </lineage>
</organism>
<evidence type="ECO:0000256" key="9">
    <source>
        <dbReference type="ARBA" id="ARBA00023679"/>
    </source>
</evidence>
<sequence>MSRYAFAEFELDRAAHWRQDASGLMGLFESREARSVLLTENGRVLIAKQEPRLLALPLSLLRDHFAFEQFSFLGLDREQAPWFALQLSADLELLWQSQLEAEAADLRAAAALLPAPQAGTAAYARALLHWQKHTRFCARCGAKTLLSGSGHRALCTDPSCAAEWFPRTDAAIITIVHDGSRCLLGRQPSWPEKRFSTLAGFLEPGESLEQAVAREVFEEVGVVVDRSHYFASQPWPFPASIMVGFIAEASHQPIRLSDEIVEAGWFSAEELEQHVAAGTMLLSPKLSISRALIEHWCAEQLGRPARLSAP</sequence>
<dbReference type="AlphaFoldDB" id="A0A2P1PXU0"/>
<dbReference type="SUPFAM" id="SSF55811">
    <property type="entry name" value="Nudix"/>
    <property type="match status" value="1"/>
</dbReference>
<dbReference type="GO" id="GO:0046872">
    <property type="term" value="F:metal ion binding"/>
    <property type="evidence" value="ECO:0007669"/>
    <property type="project" value="UniProtKB-KW"/>
</dbReference>
<dbReference type="Pfam" id="PF00293">
    <property type="entry name" value="NUDIX"/>
    <property type="match status" value="1"/>
</dbReference>
<dbReference type="Gene3D" id="3.90.79.10">
    <property type="entry name" value="Nucleoside Triphosphate Pyrophosphohydrolase"/>
    <property type="match status" value="1"/>
</dbReference>
<evidence type="ECO:0000256" key="7">
    <source>
        <dbReference type="ARBA" id="ARBA00022842"/>
    </source>
</evidence>
<dbReference type="GO" id="GO:0005829">
    <property type="term" value="C:cytosol"/>
    <property type="evidence" value="ECO:0007669"/>
    <property type="project" value="TreeGrafter"/>
</dbReference>
<dbReference type="PROSITE" id="PS00893">
    <property type="entry name" value="NUDIX_BOX"/>
    <property type="match status" value="1"/>
</dbReference>